<evidence type="ECO:0000313" key="2">
    <source>
        <dbReference type="EMBL" id="OHT43733.1"/>
    </source>
</evidence>
<protein>
    <recommendedName>
        <fullName evidence="1">CinA C-terminal domain-containing protein</fullName>
    </recommendedName>
</protein>
<evidence type="ECO:0000259" key="1">
    <source>
        <dbReference type="Pfam" id="PF02464"/>
    </source>
</evidence>
<dbReference type="RefSeq" id="WP_051886096.1">
    <property type="nucleotide sequence ID" value="NZ_JASTTY010000008.1"/>
</dbReference>
<dbReference type="STRING" id="1278819.BHE19_15370"/>
<reference evidence="4" key="2">
    <citation type="submission" date="2016-09" db="EMBL/GenBank/DDBJ databases">
        <authorList>
            <person name="Chen S."/>
            <person name="Walker E."/>
        </authorList>
    </citation>
    <scope>NUCLEOTIDE SEQUENCE [LARGE SCALE GENOMIC DNA]</scope>
    <source>
        <strain evidence="4">MSU</strain>
    </source>
</reference>
<comment type="caution">
    <text evidence="2">The sequence shown here is derived from an EMBL/GenBank/DDBJ whole genome shotgun (WGS) entry which is preliminary data.</text>
</comment>
<dbReference type="NCBIfam" id="TIGR00199">
    <property type="entry name" value="PncC_domain"/>
    <property type="match status" value="1"/>
</dbReference>
<organism evidence="2 4">
    <name type="scientific">Flavobacterium tructae</name>
    <dbReference type="NCBI Taxonomy" id="1114873"/>
    <lineage>
        <taxon>Bacteria</taxon>
        <taxon>Pseudomonadati</taxon>
        <taxon>Bacteroidota</taxon>
        <taxon>Flavobacteriia</taxon>
        <taxon>Flavobacteriales</taxon>
        <taxon>Flavobacteriaceae</taxon>
        <taxon>Flavobacterium</taxon>
    </lineage>
</organism>
<dbReference type="EMBL" id="MIKE01000026">
    <property type="protein sequence ID" value="OHT43733.1"/>
    <property type="molecule type" value="Genomic_DNA"/>
</dbReference>
<proteinExistence type="predicted"/>
<gene>
    <name evidence="3" type="ORF">B0A71_06755</name>
    <name evidence="2" type="ORF">BHE19_15370</name>
</gene>
<dbReference type="InterPro" id="IPR036653">
    <property type="entry name" value="CinA-like_C"/>
</dbReference>
<dbReference type="Proteomes" id="UP000198319">
    <property type="component" value="Unassembled WGS sequence"/>
</dbReference>
<reference evidence="2" key="1">
    <citation type="submission" date="2016-09" db="EMBL/GenBank/DDBJ databases">
        <authorList>
            <person name="Capua I."/>
            <person name="De Benedictis P."/>
            <person name="Joannis T."/>
            <person name="Lombin L.H."/>
            <person name="Cattoli G."/>
        </authorList>
    </citation>
    <scope>NUCLEOTIDE SEQUENCE [LARGE SCALE GENOMIC DNA]</scope>
    <source>
        <strain evidence="2">MSU</strain>
    </source>
</reference>
<dbReference type="Pfam" id="PF02464">
    <property type="entry name" value="CinA"/>
    <property type="match status" value="1"/>
</dbReference>
<evidence type="ECO:0000313" key="5">
    <source>
        <dbReference type="Proteomes" id="UP000198319"/>
    </source>
</evidence>
<dbReference type="InterPro" id="IPR008136">
    <property type="entry name" value="CinA_C"/>
</dbReference>
<dbReference type="OrthoDB" id="6659578at2"/>
<evidence type="ECO:0000313" key="3">
    <source>
        <dbReference type="EMBL" id="OXB20502.1"/>
    </source>
</evidence>
<sequence>MRKQEIKKFNKTLSKNNLTIVCAESITAGMLSSSIASVAGASSILKGSIVTYDRELKSTILQVNPSTIDKYSAESIETTIEMAYGLLKLYPSSDIYVAVTGIASPGTEKYPVSGEVGDIFVAVYYKHLKPHLRLQTFITKIESTERNKIREEAVRFIFEKITNMVS</sequence>
<dbReference type="Proteomes" id="UP000180252">
    <property type="component" value="Unassembled WGS sequence"/>
</dbReference>
<dbReference type="EMBL" id="MUHG01000013">
    <property type="protein sequence ID" value="OXB20502.1"/>
    <property type="molecule type" value="Genomic_DNA"/>
</dbReference>
<reference evidence="3 5" key="3">
    <citation type="submission" date="2016-11" db="EMBL/GenBank/DDBJ databases">
        <title>Whole genomes of Flavobacteriaceae.</title>
        <authorList>
            <person name="Stine C."/>
            <person name="Li C."/>
            <person name="Tadesse D."/>
        </authorList>
    </citation>
    <scope>NUCLEOTIDE SEQUENCE [LARGE SCALE GENOMIC DNA]</scope>
    <source>
        <strain evidence="3 5">ATCC BAA-2541</strain>
    </source>
</reference>
<accession>A0A1S1J625</accession>
<name>A0A1S1J625_9FLAO</name>
<feature type="domain" description="CinA C-terminal" evidence="1">
    <location>
        <begin position="7"/>
        <end position="163"/>
    </location>
</feature>
<evidence type="ECO:0000313" key="4">
    <source>
        <dbReference type="Proteomes" id="UP000180252"/>
    </source>
</evidence>
<keyword evidence="5" id="KW-1185">Reference proteome</keyword>
<dbReference type="Gene3D" id="3.90.950.20">
    <property type="entry name" value="CinA-like"/>
    <property type="match status" value="1"/>
</dbReference>
<dbReference type="AlphaFoldDB" id="A0A1S1J625"/>
<dbReference type="SUPFAM" id="SSF142433">
    <property type="entry name" value="CinA-like"/>
    <property type="match status" value="1"/>
</dbReference>